<evidence type="ECO:0000256" key="1">
    <source>
        <dbReference type="SAM" id="MobiDB-lite"/>
    </source>
</evidence>
<sequence>ACELNQLDSFMDMSTAGTGSAGEDGLSTTAISGEVDKSSTPSGGGTPDYQVAKTAEEPAQPLKITDEVVHVLYQFVDIYSIGEREEREVRKLTLETLLREGVLESGDGVLSMEYMASR</sequence>
<dbReference type="Proteomes" id="UP000192247">
    <property type="component" value="Unassembled WGS sequence"/>
</dbReference>
<evidence type="ECO:0000313" key="3">
    <source>
        <dbReference type="Proteomes" id="UP000192247"/>
    </source>
</evidence>
<keyword evidence="3" id="KW-1185">Reference proteome</keyword>
<proteinExistence type="predicted"/>
<dbReference type="EMBL" id="MNPL01007983">
    <property type="protein sequence ID" value="OQR74433.1"/>
    <property type="molecule type" value="Genomic_DNA"/>
</dbReference>
<comment type="caution">
    <text evidence="2">The sequence shown here is derived from an EMBL/GenBank/DDBJ whole genome shotgun (WGS) entry which is preliminary data.</text>
</comment>
<organism evidence="2 3">
    <name type="scientific">Tropilaelaps mercedesae</name>
    <dbReference type="NCBI Taxonomy" id="418985"/>
    <lineage>
        <taxon>Eukaryota</taxon>
        <taxon>Metazoa</taxon>
        <taxon>Ecdysozoa</taxon>
        <taxon>Arthropoda</taxon>
        <taxon>Chelicerata</taxon>
        <taxon>Arachnida</taxon>
        <taxon>Acari</taxon>
        <taxon>Parasitiformes</taxon>
        <taxon>Mesostigmata</taxon>
        <taxon>Gamasina</taxon>
        <taxon>Dermanyssoidea</taxon>
        <taxon>Laelapidae</taxon>
        <taxon>Tropilaelaps</taxon>
    </lineage>
</organism>
<name>A0A1V9XLY8_9ACAR</name>
<protein>
    <submittedName>
        <fullName evidence="2">MPN domain-containing protein-like</fullName>
    </submittedName>
</protein>
<feature type="non-terminal residue" evidence="2">
    <location>
        <position position="1"/>
    </location>
</feature>
<gene>
    <name evidence="2" type="ORF">BIW11_09075</name>
</gene>
<reference evidence="2 3" key="1">
    <citation type="journal article" date="2017" name="Gigascience">
        <title>Draft genome of the honey bee ectoparasitic mite, Tropilaelaps mercedesae, is shaped by the parasitic life history.</title>
        <authorList>
            <person name="Dong X."/>
            <person name="Armstrong S.D."/>
            <person name="Xia D."/>
            <person name="Makepeace B.L."/>
            <person name="Darby A.C."/>
            <person name="Kadowaki T."/>
        </authorList>
    </citation>
    <scope>NUCLEOTIDE SEQUENCE [LARGE SCALE GENOMIC DNA]</scope>
    <source>
        <strain evidence="2">Wuxi-XJTLU</strain>
    </source>
</reference>
<dbReference type="InParanoid" id="A0A1V9XLY8"/>
<dbReference type="AlphaFoldDB" id="A0A1V9XLY8"/>
<evidence type="ECO:0000313" key="2">
    <source>
        <dbReference type="EMBL" id="OQR74433.1"/>
    </source>
</evidence>
<accession>A0A1V9XLY8</accession>
<feature type="region of interest" description="Disordered" evidence="1">
    <location>
        <begin position="12"/>
        <end position="54"/>
    </location>
</feature>